<reference evidence="9" key="2">
    <citation type="submission" date="2020-09" db="EMBL/GenBank/DDBJ databases">
        <authorList>
            <person name="Sun Q."/>
            <person name="Zhou Y."/>
        </authorList>
    </citation>
    <scope>NUCLEOTIDE SEQUENCE</scope>
    <source>
        <strain evidence="9">CGMCC 4.5737</strain>
    </source>
</reference>
<evidence type="ECO:0000256" key="7">
    <source>
        <dbReference type="SAM" id="Phobius"/>
    </source>
</evidence>
<feature type="transmembrane region" description="Helical" evidence="7">
    <location>
        <begin position="212"/>
        <end position="233"/>
    </location>
</feature>
<comment type="caution">
    <text evidence="9">The sequence shown here is derived from an EMBL/GenBank/DDBJ whole genome shotgun (WGS) entry which is preliminary data.</text>
</comment>
<evidence type="ECO:0000256" key="3">
    <source>
        <dbReference type="ARBA" id="ARBA00022475"/>
    </source>
</evidence>
<dbReference type="EMBL" id="BMMK01000012">
    <property type="protein sequence ID" value="GGM56710.1"/>
    <property type="molecule type" value="Genomic_DNA"/>
</dbReference>
<feature type="transmembrane region" description="Helical" evidence="7">
    <location>
        <begin position="537"/>
        <end position="554"/>
    </location>
</feature>
<feature type="domain" description="Membrane transport protein MMPL" evidence="8">
    <location>
        <begin position="481"/>
        <end position="703"/>
    </location>
</feature>
<feature type="transmembrane region" description="Helical" evidence="7">
    <location>
        <begin position="635"/>
        <end position="655"/>
    </location>
</feature>
<keyword evidence="3" id="KW-1003">Cell membrane</keyword>
<evidence type="ECO:0000256" key="6">
    <source>
        <dbReference type="ARBA" id="ARBA00023136"/>
    </source>
</evidence>
<feature type="domain" description="Membrane transport protein MMPL" evidence="8">
    <location>
        <begin position="59"/>
        <end position="381"/>
    </location>
</feature>
<feature type="transmembrane region" description="Helical" evidence="7">
    <location>
        <begin position="245"/>
        <end position="267"/>
    </location>
</feature>
<sequence>MPATRTGPPRHRLAPAGGGGAARWTVTGLLLVAWLVLGVFGAPFLSKLSDVQRNDAASFLPASAEATEVSDLQKRFAERNVLPTVAVFERPSGLTPQDSAAVAARVAALGGVAGLAGSVPAPIPSQDGQAAQVVVPVDGQDGARAGKVAQHVREVVGHDLPDGLSVHVTGPGGYAADLGEVFAGIDGKLLIVTALVVAVILVIVYRSPLLPLAVLVGAGVALALASLVVYPLAKHQIVNLNGQTQGIMLILVFGAGTDYALLMVARYREELSRVGSRWIAMGRAWRASLEPIAASAGTVIAGMLCMLFSDLGSNKGLGPIAAIGIAAALLSALTFLPAALVLCGRSAFWPFRPELRPEDEAAGPRTLWARVSHLVGRRPRATWLVTALVLLTAAVFVPQLKADGVANHDVFLQRADAVTGQEVLSRHFPGGIGTPAVIVAKTDAAPQVLDAAKKTDGIADVVITPENPADPGTPKTVDGLVEMTATLRASADSEEAIDTVRHLRDAVHAVPGADAKVGGETANQLDVRDTALRDRTVIIPIVLVVIFVLLALLLRAILAPLLLIATVVLSFGATLGVAALVFNHVFHFPGSDPSVPLYAFVFLVALGIDYNIFLMTRVREEAMTKGTREGTLHGLSVTGGVITSAGVVLAATFAALSVLPILFMAQIAFLVAFGVLLDTLVVRSLLVPALSVDVGRRIWWPSRLGRNR</sequence>
<organism evidence="9 10">
    <name type="scientific">Longimycelium tulufanense</name>
    <dbReference type="NCBI Taxonomy" id="907463"/>
    <lineage>
        <taxon>Bacteria</taxon>
        <taxon>Bacillati</taxon>
        <taxon>Actinomycetota</taxon>
        <taxon>Actinomycetes</taxon>
        <taxon>Pseudonocardiales</taxon>
        <taxon>Pseudonocardiaceae</taxon>
        <taxon>Longimycelium</taxon>
    </lineage>
</organism>
<protein>
    <submittedName>
        <fullName evidence="9">Membrane protein</fullName>
    </submittedName>
</protein>
<feature type="transmembrane region" description="Helical" evidence="7">
    <location>
        <begin position="561"/>
        <end position="583"/>
    </location>
</feature>
<proteinExistence type="inferred from homology"/>
<keyword evidence="10" id="KW-1185">Reference proteome</keyword>
<dbReference type="GO" id="GO:0005886">
    <property type="term" value="C:plasma membrane"/>
    <property type="evidence" value="ECO:0007669"/>
    <property type="project" value="UniProtKB-SubCell"/>
</dbReference>
<feature type="transmembrane region" description="Helical" evidence="7">
    <location>
        <begin position="595"/>
        <end position="614"/>
    </location>
</feature>
<evidence type="ECO:0000256" key="5">
    <source>
        <dbReference type="ARBA" id="ARBA00022989"/>
    </source>
</evidence>
<comment type="similarity">
    <text evidence="2">Belongs to the resistance-nodulation-cell division (RND) (TC 2.A.6) family. MmpL subfamily.</text>
</comment>
<evidence type="ECO:0000256" key="4">
    <source>
        <dbReference type="ARBA" id="ARBA00022692"/>
    </source>
</evidence>
<dbReference type="InterPro" id="IPR050545">
    <property type="entry name" value="Mycobact_MmpL"/>
</dbReference>
<evidence type="ECO:0000313" key="10">
    <source>
        <dbReference type="Proteomes" id="UP000637578"/>
    </source>
</evidence>
<evidence type="ECO:0000256" key="2">
    <source>
        <dbReference type="ARBA" id="ARBA00010157"/>
    </source>
</evidence>
<dbReference type="InterPro" id="IPR004869">
    <property type="entry name" value="MMPL_dom"/>
</dbReference>
<dbReference type="Proteomes" id="UP000637578">
    <property type="component" value="Unassembled WGS sequence"/>
</dbReference>
<feature type="transmembrane region" description="Helical" evidence="7">
    <location>
        <begin position="21"/>
        <end position="45"/>
    </location>
</feature>
<dbReference type="Pfam" id="PF03176">
    <property type="entry name" value="MMPL"/>
    <property type="match status" value="2"/>
</dbReference>
<evidence type="ECO:0000259" key="8">
    <source>
        <dbReference type="Pfam" id="PF03176"/>
    </source>
</evidence>
<keyword evidence="6 7" id="KW-0472">Membrane</keyword>
<reference evidence="9" key="1">
    <citation type="journal article" date="2014" name="Int. J. Syst. Evol. Microbiol.">
        <title>Complete genome sequence of Corynebacterium casei LMG S-19264T (=DSM 44701T), isolated from a smear-ripened cheese.</title>
        <authorList>
            <consortium name="US DOE Joint Genome Institute (JGI-PGF)"/>
            <person name="Walter F."/>
            <person name="Albersmeier A."/>
            <person name="Kalinowski J."/>
            <person name="Ruckert C."/>
        </authorList>
    </citation>
    <scope>NUCLEOTIDE SEQUENCE</scope>
    <source>
        <strain evidence="9">CGMCC 4.5737</strain>
    </source>
</reference>
<dbReference type="Gene3D" id="1.20.1640.10">
    <property type="entry name" value="Multidrug efflux transporter AcrB transmembrane domain"/>
    <property type="match status" value="2"/>
</dbReference>
<dbReference type="PANTHER" id="PTHR33406:SF6">
    <property type="entry name" value="MEMBRANE PROTEIN YDGH-RELATED"/>
    <property type="match status" value="1"/>
</dbReference>
<dbReference type="AlphaFoldDB" id="A0A8J3FUN9"/>
<evidence type="ECO:0000256" key="1">
    <source>
        <dbReference type="ARBA" id="ARBA00004651"/>
    </source>
</evidence>
<feature type="transmembrane region" description="Helical" evidence="7">
    <location>
        <begin position="381"/>
        <end position="400"/>
    </location>
</feature>
<dbReference type="PANTHER" id="PTHR33406">
    <property type="entry name" value="MEMBRANE PROTEIN MJ1562-RELATED"/>
    <property type="match status" value="1"/>
</dbReference>
<name>A0A8J3FUN9_9PSEU</name>
<dbReference type="SUPFAM" id="SSF82866">
    <property type="entry name" value="Multidrug efflux transporter AcrB transmembrane domain"/>
    <property type="match status" value="2"/>
</dbReference>
<evidence type="ECO:0000313" key="9">
    <source>
        <dbReference type="EMBL" id="GGM56710.1"/>
    </source>
</evidence>
<feature type="transmembrane region" description="Helical" evidence="7">
    <location>
        <begin position="288"/>
        <end position="309"/>
    </location>
</feature>
<feature type="transmembrane region" description="Helical" evidence="7">
    <location>
        <begin position="661"/>
        <end position="681"/>
    </location>
</feature>
<gene>
    <name evidence="9" type="ORF">GCM10012275_29820</name>
</gene>
<accession>A0A8J3FUN9</accession>
<comment type="subcellular location">
    <subcellularLocation>
        <location evidence="1">Cell membrane</location>
        <topology evidence="1">Multi-pass membrane protein</topology>
    </subcellularLocation>
</comment>
<feature type="transmembrane region" description="Helical" evidence="7">
    <location>
        <begin position="187"/>
        <end position="205"/>
    </location>
</feature>
<keyword evidence="4 7" id="KW-0812">Transmembrane</keyword>
<dbReference type="RefSeq" id="WP_189058043.1">
    <property type="nucleotide sequence ID" value="NZ_BMMK01000012.1"/>
</dbReference>
<feature type="transmembrane region" description="Helical" evidence="7">
    <location>
        <begin position="321"/>
        <end position="343"/>
    </location>
</feature>
<keyword evidence="5 7" id="KW-1133">Transmembrane helix</keyword>